<dbReference type="PROSITE" id="PS50850">
    <property type="entry name" value="MFS"/>
    <property type="match status" value="1"/>
</dbReference>
<evidence type="ECO:0000313" key="8">
    <source>
        <dbReference type="EMBL" id="EPD31223.1"/>
    </source>
</evidence>
<dbReference type="SUPFAM" id="SSF103473">
    <property type="entry name" value="MFS general substrate transporter"/>
    <property type="match status" value="1"/>
</dbReference>
<dbReference type="OrthoDB" id="4965946at2"/>
<keyword evidence="4 6" id="KW-1133">Transmembrane helix</keyword>
<proteinExistence type="predicted"/>
<dbReference type="GO" id="GO:0022857">
    <property type="term" value="F:transmembrane transporter activity"/>
    <property type="evidence" value="ECO:0007669"/>
    <property type="project" value="InterPro"/>
</dbReference>
<keyword evidence="2" id="KW-1003">Cell membrane</keyword>
<evidence type="ECO:0000256" key="6">
    <source>
        <dbReference type="SAM" id="Phobius"/>
    </source>
</evidence>
<evidence type="ECO:0000256" key="3">
    <source>
        <dbReference type="ARBA" id="ARBA00022692"/>
    </source>
</evidence>
<dbReference type="Pfam" id="PF07690">
    <property type="entry name" value="MFS_1"/>
    <property type="match status" value="1"/>
</dbReference>
<reference evidence="8 9" key="1">
    <citation type="submission" date="2013-05" db="EMBL/GenBank/DDBJ databases">
        <title>The Genome Sequence of Actinomyces europaeus ACS-120-V-COL10B.</title>
        <authorList>
            <consortium name="The Broad Institute Genomics Platform"/>
            <person name="Earl A."/>
            <person name="Ward D."/>
            <person name="Feldgarden M."/>
            <person name="Gevers D."/>
            <person name="Saerens B."/>
            <person name="Vaneechoutte M."/>
            <person name="Walker B."/>
            <person name="Young S."/>
            <person name="Zeng Q."/>
            <person name="Gargeya S."/>
            <person name="Fitzgerald M."/>
            <person name="Haas B."/>
            <person name="Abouelleil A."/>
            <person name="Allen A.W."/>
            <person name="Alvarado L."/>
            <person name="Arachchi H.M."/>
            <person name="Berlin A.M."/>
            <person name="Chapman S.B."/>
            <person name="Gainer-Dewar J."/>
            <person name="Goldberg J."/>
            <person name="Griggs A."/>
            <person name="Gujja S."/>
            <person name="Hansen M."/>
            <person name="Howarth C."/>
            <person name="Imamovic A."/>
            <person name="Ireland A."/>
            <person name="Larimer J."/>
            <person name="McCowan C."/>
            <person name="Murphy C."/>
            <person name="Pearson M."/>
            <person name="Poon T.W."/>
            <person name="Priest M."/>
            <person name="Roberts A."/>
            <person name="Saif S."/>
            <person name="Shea T."/>
            <person name="Sisk P."/>
            <person name="Sykes S."/>
            <person name="Wortman J."/>
            <person name="Nusbaum C."/>
            <person name="Birren B."/>
        </authorList>
    </citation>
    <scope>NUCLEOTIDE SEQUENCE [LARGE SCALE GENOMIC DNA]</scope>
    <source>
        <strain evidence="8 9">ACS-120-V-Col10b</strain>
    </source>
</reference>
<comment type="subcellular location">
    <subcellularLocation>
        <location evidence="1">Cell membrane</location>
        <topology evidence="1">Multi-pass membrane protein</topology>
    </subcellularLocation>
</comment>
<feature type="transmembrane region" description="Helical" evidence="6">
    <location>
        <begin position="374"/>
        <end position="396"/>
    </location>
</feature>
<dbReference type="GO" id="GO:0005886">
    <property type="term" value="C:plasma membrane"/>
    <property type="evidence" value="ECO:0007669"/>
    <property type="project" value="UniProtKB-SubCell"/>
</dbReference>
<organism evidence="8 9">
    <name type="scientific">Gleimia europaea ACS-120-V-Col10b</name>
    <dbReference type="NCBI Taxonomy" id="883069"/>
    <lineage>
        <taxon>Bacteria</taxon>
        <taxon>Bacillati</taxon>
        <taxon>Actinomycetota</taxon>
        <taxon>Actinomycetes</taxon>
        <taxon>Actinomycetales</taxon>
        <taxon>Actinomycetaceae</taxon>
        <taxon>Gleimia</taxon>
    </lineage>
</organism>
<keyword evidence="5 6" id="KW-0472">Membrane</keyword>
<name>A0A9W5REU8_9ACTO</name>
<evidence type="ECO:0000256" key="5">
    <source>
        <dbReference type="ARBA" id="ARBA00023136"/>
    </source>
</evidence>
<feature type="transmembrane region" description="Helical" evidence="6">
    <location>
        <begin position="179"/>
        <end position="202"/>
    </location>
</feature>
<dbReference type="InterPro" id="IPR011701">
    <property type="entry name" value="MFS"/>
</dbReference>
<dbReference type="AlphaFoldDB" id="A0A9W5REU8"/>
<dbReference type="InterPro" id="IPR020846">
    <property type="entry name" value="MFS_dom"/>
</dbReference>
<dbReference type="PANTHER" id="PTHR23513:SF11">
    <property type="entry name" value="STAPHYLOFERRIN A TRANSPORTER"/>
    <property type="match status" value="1"/>
</dbReference>
<feature type="transmembrane region" description="Helical" evidence="6">
    <location>
        <begin position="122"/>
        <end position="146"/>
    </location>
</feature>
<comment type="caution">
    <text evidence="8">The sequence shown here is derived from an EMBL/GenBank/DDBJ whole genome shotgun (WGS) entry which is preliminary data.</text>
</comment>
<gene>
    <name evidence="8" type="ORF">HMPREF9238_00990</name>
</gene>
<feature type="transmembrane region" description="Helical" evidence="6">
    <location>
        <begin position="95"/>
        <end position="115"/>
    </location>
</feature>
<evidence type="ECO:0000313" key="9">
    <source>
        <dbReference type="Proteomes" id="UP000014387"/>
    </source>
</evidence>
<evidence type="ECO:0000256" key="2">
    <source>
        <dbReference type="ARBA" id="ARBA00022475"/>
    </source>
</evidence>
<evidence type="ECO:0000256" key="4">
    <source>
        <dbReference type="ARBA" id="ARBA00022989"/>
    </source>
</evidence>
<protein>
    <recommendedName>
        <fullName evidence="7">Major facilitator superfamily (MFS) profile domain-containing protein</fullName>
    </recommendedName>
</protein>
<dbReference type="PANTHER" id="PTHR23513">
    <property type="entry name" value="INTEGRAL MEMBRANE EFFLUX PROTEIN-RELATED"/>
    <property type="match status" value="1"/>
</dbReference>
<feature type="transmembrane region" description="Helical" evidence="6">
    <location>
        <begin position="343"/>
        <end position="367"/>
    </location>
</feature>
<feature type="domain" description="Major facilitator superfamily (MFS) profile" evidence="7">
    <location>
        <begin position="250"/>
        <end position="443"/>
    </location>
</feature>
<sequence length="443" mass="45685">MVVAMSINEATYTKTANTTVAKPLHRNADYLKWFVSDVAADAGNAIRAFAMPLIGLAITGSLSLAGAIGGVSMISSLLMYLPGGVVADRVDRKKLLVVGHGLGVFIWASAIVAYLTGNLNTAALFILAAVSGLRSGFFGGVSIPALRQLVPGEQLPRALAANQARDGAIQMASGPVGGFLVALSVWAPFVAQTIGHGIAWFFSRTIKADLRPGRAQTSNTPSLSEEDVDATTEALRGRDQITGGFRWLKFHPTITTLTVLVAITAAALNGTIQTLILSLAASGANEARIGLVSTAIAVGMIIGSLIAGRITSRVPTGKLAIASLIFEGVALTPLLVIDSFYVVLIFVAIAALSVPLFNSAASGWCIAQIPEDQIGSIGAAAGLINAGLLPLAPIMAGVGLDAFGYTITLAVFIGLNLLAGCATALLPEFRRVGIPSEWGLTGR</sequence>
<feature type="transmembrane region" description="Helical" evidence="6">
    <location>
        <begin position="287"/>
        <end position="307"/>
    </location>
</feature>
<keyword evidence="3 6" id="KW-0812">Transmembrane</keyword>
<feature type="transmembrane region" description="Helical" evidence="6">
    <location>
        <begin position="53"/>
        <end position="75"/>
    </location>
</feature>
<feature type="transmembrane region" description="Helical" evidence="6">
    <location>
        <begin position="319"/>
        <end position="337"/>
    </location>
</feature>
<evidence type="ECO:0000259" key="7">
    <source>
        <dbReference type="PROSITE" id="PS50850"/>
    </source>
</evidence>
<dbReference type="Proteomes" id="UP000014387">
    <property type="component" value="Unassembled WGS sequence"/>
</dbReference>
<feature type="transmembrane region" description="Helical" evidence="6">
    <location>
        <begin position="402"/>
        <end position="426"/>
    </location>
</feature>
<accession>A0A9W5REU8</accession>
<dbReference type="InterPro" id="IPR036259">
    <property type="entry name" value="MFS_trans_sf"/>
</dbReference>
<evidence type="ECO:0000256" key="1">
    <source>
        <dbReference type="ARBA" id="ARBA00004651"/>
    </source>
</evidence>
<dbReference type="CDD" id="cd06173">
    <property type="entry name" value="MFS_MefA_like"/>
    <property type="match status" value="1"/>
</dbReference>
<dbReference type="EMBL" id="AGWN01000001">
    <property type="protein sequence ID" value="EPD31223.1"/>
    <property type="molecule type" value="Genomic_DNA"/>
</dbReference>
<dbReference type="Gene3D" id="1.20.1250.20">
    <property type="entry name" value="MFS general substrate transporter like domains"/>
    <property type="match status" value="1"/>
</dbReference>
<keyword evidence="9" id="KW-1185">Reference proteome</keyword>
<feature type="transmembrane region" description="Helical" evidence="6">
    <location>
        <begin position="254"/>
        <end position="281"/>
    </location>
</feature>